<keyword evidence="4 5" id="KW-0472">Membrane</keyword>
<evidence type="ECO:0000256" key="1">
    <source>
        <dbReference type="ARBA" id="ARBA00004127"/>
    </source>
</evidence>
<sequence>MVTTDAGTRLAALREVLDPQAWSVDANDGIIATAGLLEGLAGAGASDATLILAATAGTIAGALGVGGARWAEESSRRDRELAVIAEERAQLQAAPDDELRELAGYWQDKGLGPELARRVAEELSARDALAAQLAYEHGIVAPTPPGAPVRAGLGAGLSFLSGALVPLLITVFVPVALESWVILGAVVLSLVLTSVLAARRGHLSARRMVGRTLVVGVGTLAASYVAGLLLR</sequence>
<proteinExistence type="predicted"/>
<evidence type="ECO:0000256" key="3">
    <source>
        <dbReference type="ARBA" id="ARBA00022989"/>
    </source>
</evidence>
<comment type="caution">
    <text evidence="6">The sequence shown here is derived from an EMBL/GenBank/DDBJ whole genome shotgun (WGS) entry which is preliminary data.</text>
</comment>
<evidence type="ECO:0008006" key="7">
    <source>
        <dbReference type="Google" id="ProtNLM"/>
    </source>
</evidence>
<dbReference type="GO" id="GO:0030026">
    <property type="term" value="P:intracellular manganese ion homeostasis"/>
    <property type="evidence" value="ECO:0007669"/>
    <property type="project" value="InterPro"/>
</dbReference>
<evidence type="ECO:0000313" key="6">
    <source>
        <dbReference type="EMBL" id="MPM75130.1"/>
    </source>
</evidence>
<keyword evidence="2 5" id="KW-0812">Transmembrane</keyword>
<name>A0A645CDZ4_9ZZZZ</name>
<dbReference type="GO" id="GO:0005384">
    <property type="term" value="F:manganese ion transmembrane transporter activity"/>
    <property type="evidence" value="ECO:0007669"/>
    <property type="project" value="InterPro"/>
</dbReference>
<keyword evidence="3 5" id="KW-1133">Transmembrane helix</keyword>
<dbReference type="AlphaFoldDB" id="A0A645CDZ4"/>
<feature type="transmembrane region" description="Helical" evidence="5">
    <location>
        <begin position="153"/>
        <end position="173"/>
    </location>
</feature>
<dbReference type="InterPro" id="IPR008217">
    <property type="entry name" value="Ccc1_fam"/>
</dbReference>
<protein>
    <recommendedName>
        <fullName evidence="7">Fe(2+)/Mn(2+) transporter pcl1</fullName>
    </recommendedName>
</protein>
<dbReference type="GO" id="GO:0012505">
    <property type="term" value="C:endomembrane system"/>
    <property type="evidence" value="ECO:0007669"/>
    <property type="project" value="UniProtKB-SubCell"/>
</dbReference>
<dbReference type="Pfam" id="PF01988">
    <property type="entry name" value="VIT1"/>
    <property type="match status" value="1"/>
</dbReference>
<evidence type="ECO:0000256" key="4">
    <source>
        <dbReference type="ARBA" id="ARBA00023136"/>
    </source>
</evidence>
<dbReference type="EMBL" id="VSSQ01026421">
    <property type="protein sequence ID" value="MPM75130.1"/>
    <property type="molecule type" value="Genomic_DNA"/>
</dbReference>
<feature type="transmembrane region" description="Helical" evidence="5">
    <location>
        <begin position="179"/>
        <end position="198"/>
    </location>
</feature>
<comment type="subcellular location">
    <subcellularLocation>
        <location evidence="1">Endomembrane system</location>
        <topology evidence="1">Multi-pass membrane protein</topology>
    </subcellularLocation>
</comment>
<feature type="transmembrane region" description="Helical" evidence="5">
    <location>
        <begin position="50"/>
        <end position="71"/>
    </location>
</feature>
<gene>
    <name evidence="6" type="ORF">SDC9_122121</name>
</gene>
<evidence type="ECO:0000256" key="5">
    <source>
        <dbReference type="SAM" id="Phobius"/>
    </source>
</evidence>
<feature type="transmembrane region" description="Helical" evidence="5">
    <location>
        <begin position="210"/>
        <end position="230"/>
    </location>
</feature>
<organism evidence="6">
    <name type="scientific">bioreactor metagenome</name>
    <dbReference type="NCBI Taxonomy" id="1076179"/>
    <lineage>
        <taxon>unclassified sequences</taxon>
        <taxon>metagenomes</taxon>
        <taxon>ecological metagenomes</taxon>
    </lineage>
</organism>
<dbReference type="PANTHER" id="PTHR31851">
    <property type="entry name" value="FE(2+)/MN(2+) TRANSPORTER PCL1"/>
    <property type="match status" value="1"/>
</dbReference>
<reference evidence="6" key="1">
    <citation type="submission" date="2019-08" db="EMBL/GenBank/DDBJ databases">
        <authorList>
            <person name="Kucharzyk K."/>
            <person name="Murdoch R.W."/>
            <person name="Higgins S."/>
            <person name="Loffler F."/>
        </authorList>
    </citation>
    <scope>NUCLEOTIDE SEQUENCE</scope>
</reference>
<evidence type="ECO:0000256" key="2">
    <source>
        <dbReference type="ARBA" id="ARBA00022692"/>
    </source>
</evidence>
<accession>A0A645CDZ4</accession>